<evidence type="ECO:0000313" key="1">
    <source>
        <dbReference type="EMBL" id="PLS28818.1"/>
    </source>
</evidence>
<dbReference type="Gene3D" id="3.40.960.10">
    <property type="entry name" value="VSR Endonuclease"/>
    <property type="match status" value="1"/>
</dbReference>
<dbReference type="InterPro" id="IPR011335">
    <property type="entry name" value="Restrct_endonuc-II-like"/>
</dbReference>
<dbReference type="Proteomes" id="UP000235034">
    <property type="component" value="Unassembled WGS sequence"/>
</dbReference>
<gene>
    <name evidence="1" type="ORF">Uis4E_1053</name>
</gene>
<protein>
    <recommendedName>
        <fullName evidence="3">DUF559 domain-containing protein</fullName>
    </recommendedName>
</protein>
<dbReference type="AlphaFoldDB" id="A0A2N5J3Q9"/>
<sequence length="375" mass="41853">MVLTFMHDIGGWRLRLWISLEFCTHCPYRLRRRVRRRYGAGMNGSIDDDAAAMDDFIRSRTGAAAQVSMRQGLAQLRRDTITRCAAEVRASGRRLMFGMVTSLALQSIPLPADCDLDMSSLHVVSSRKTRRIARRPAHHPRGALSPHVWSALPQGENVCIAGNVYALDLRHTWAQLAVHLPLESLIALGDSIVSATADRPAVAKGRDGTAIREDLVGFVSGLPKFKGKLACARAAALVMPDVDSPWETATRLALCRHGIPFPTTNHAVRDAFFRSGSPMTLDLAWPEYRVAVEYDGDHHRTDKTQWRRDQEKRTKLGNHGWTVVTVTADTLRTESSRAEFAFIVARHLMLRGADFMFRPVATPVEALADSRRKVR</sequence>
<accession>A0A2N5J3Q9</accession>
<evidence type="ECO:0000313" key="2">
    <source>
        <dbReference type="Proteomes" id="UP000235034"/>
    </source>
</evidence>
<reference evidence="1 2" key="1">
    <citation type="submission" date="2017-07" db="EMBL/GenBank/DDBJ databases">
        <title>Bifidobacterium novel species.</title>
        <authorList>
            <person name="Lugli G.A."/>
            <person name="Milani C."/>
            <person name="Duranti S."/>
            <person name="Mangifesta M."/>
        </authorList>
    </citation>
    <scope>NUCLEOTIDE SEQUENCE [LARGE SCALE GENOMIC DNA]</scope>
    <source>
        <strain evidence="1 2">77</strain>
    </source>
</reference>
<comment type="caution">
    <text evidence="1">The sequence shown here is derived from an EMBL/GenBank/DDBJ whole genome shotgun (WGS) entry which is preliminary data.</text>
</comment>
<evidence type="ECO:0008006" key="3">
    <source>
        <dbReference type="Google" id="ProtNLM"/>
    </source>
</evidence>
<dbReference type="EMBL" id="NMWT01000012">
    <property type="protein sequence ID" value="PLS28818.1"/>
    <property type="molecule type" value="Genomic_DNA"/>
</dbReference>
<name>A0A2N5J3Q9_9BIFI</name>
<keyword evidence="2" id="KW-1185">Reference proteome</keyword>
<proteinExistence type="predicted"/>
<organism evidence="1 2">
    <name type="scientific">Bifidobacterium parmae</name>
    <dbReference type="NCBI Taxonomy" id="361854"/>
    <lineage>
        <taxon>Bacteria</taxon>
        <taxon>Bacillati</taxon>
        <taxon>Actinomycetota</taxon>
        <taxon>Actinomycetes</taxon>
        <taxon>Bifidobacteriales</taxon>
        <taxon>Bifidobacteriaceae</taxon>
        <taxon>Bifidobacterium</taxon>
    </lineage>
</organism>
<dbReference type="SUPFAM" id="SSF52980">
    <property type="entry name" value="Restriction endonuclease-like"/>
    <property type="match status" value="1"/>
</dbReference>